<reference evidence="1 2" key="1">
    <citation type="submission" date="2022-10" db="EMBL/GenBank/DDBJ databases">
        <title>Comparative genomic analysis of Cohnella hashimotonis sp. nov., isolated from the International Space Station.</title>
        <authorList>
            <person name="Simpson A."/>
            <person name="Venkateswaran K."/>
        </authorList>
    </citation>
    <scope>NUCLEOTIDE SEQUENCE [LARGE SCALE GENOMIC DNA]</scope>
    <source>
        <strain evidence="1 2">DSM 18997</strain>
    </source>
</reference>
<evidence type="ECO:0000313" key="2">
    <source>
        <dbReference type="Proteomes" id="UP001153387"/>
    </source>
</evidence>
<comment type="caution">
    <text evidence="1">The sequence shown here is derived from an EMBL/GenBank/DDBJ whole genome shotgun (WGS) entry which is preliminary data.</text>
</comment>
<keyword evidence="2" id="KW-1185">Reference proteome</keyword>
<proteinExistence type="predicted"/>
<organism evidence="1 2">
    <name type="scientific">Cohnella ginsengisoli</name>
    <dbReference type="NCBI Taxonomy" id="425004"/>
    <lineage>
        <taxon>Bacteria</taxon>
        <taxon>Bacillati</taxon>
        <taxon>Bacillota</taxon>
        <taxon>Bacilli</taxon>
        <taxon>Bacillales</taxon>
        <taxon>Paenibacillaceae</taxon>
        <taxon>Cohnella</taxon>
    </lineage>
</organism>
<dbReference type="Proteomes" id="UP001153387">
    <property type="component" value="Unassembled WGS sequence"/>
</dbReference>
<sequence>MNDAKSGIGNAFETPPPRLRPYQIVHDWGSDPQEKLDRLATLGIGGIVTNVSWDDRYLKDKCAFRELDAHIDAARRMGLGVWLYDEKRLSQRVGGRSYAVGASRASSAGAVPDIRVRQRNRTGGLGAAG</sequence>
<dbReference type="AlphaFoldDB" id="A0A9X4KEL2"/>
<dbReference type="RefSeq" id="WP_277564358.1">
    <property type="nucleotide sequence ID" value="NZ_JAPDHZ010000002.1"/>
</dbReference>
<protein>
    <submittedName>
        <fullName evidence="1">Uncharacterized protein</fullName>
    </submittedName>
</protein>
<dbReference type="EMBL" id="JAPDHZ010000002">
    <property type="protein sequence ID" value="MDG0790540.1"/>
    <property type="molecule type" value="Genomic_DNA"/>
</dbReference>
<evidence type="ECO:0000313" key="1">
    <source>
        <dbReference type="EMBL" id="MDG0790540.1"/>
    </source>
</evidence>
<gene>
    <name evidence="1" type="ORF">OMP38_06515</name>
</gene>
<accession>A0A9X4KEL2</accession>
<name>A0A9X4KEL2_9BACL</name>